<sequence>MPNSEYKNGTANGNGDCTSELAIVSYYTTPTALRKKACNSTEASMSFAIMFLSISRDNSADNRLSLRP</sequence>
<dbReference type="EMBL" id="QAPG01000015">
    <property type="protein sequence ID" value="TDZ38637.1"/>
    <property type="molecule type" value="Genomic_DNA"/>
</dbReference>
<dbReference type="AlphaFoldDB" id="A0A4R8QIA6"/>
<evidence type="ECO:0000313" key="1">
    <source>
        <dbReference type="EMBL" id="TDZ38637.1"/>
    </source>
</evidence>
<organism evidence="1 2">
    <name type="scientific">Colletotrichum spinosum</name>
    <dbReference type="NCBI Taxonomy" id="1347390"/>
    <lineage>
        <taxon>Eukaryota</taxon>
        <taxon>Fungi</taxon>
        <taxon>Dikarya</taxon>
        <taxon>Ascomycota</taxon>
        <taxon>Pezizomycotina</taxon>
        <taxon>Sordariomycetes</taxon>
        <taxon>Hypocreomycetidae</taxon>
        <taxon>Glomerellales</taxon>
        <taxon>Glomerellaceae</taxon>
        <taxon>Colletotrichum</taxon>
        <taxon>Colletotrichum orbiculare species complex</taxon>
    </lineage>
</organism>
<comment type="caution">
    <text evidence="1">The sequence shown here is derived from an EMBL/GenBank/DDBJ whole genome shotgun (WGS) entry which is preliminary data.</text>
</comment>
<name>A0A4R8QIA6_9PEZI</name>
<keyword evidence="2" id="KW-1185">Reference proteome</keyword>
<gene>
    <name evidence="1" type="ORF">C8035_v005821</name>
</gene>
<protein>
    <submittedName>
        <fullName evidence="1">Uncharacterized protein</fullName>
    </submittedName>
</protein>
<reference evidence="1 2" key="1">
    <citation type="submission" date="2018-11" db="EMBL/GenBank/DDBJ databases">
        <title>Genome sequence and assembly of Colletotrichum spinosum.</title>
        <authorList>
            <person name="Gan P."/>
            <person name="Shirasu K."/>
        </authorList>
    </citation>
    <scope>NUCLEOTIDE SEQUENCE [LARGE SCALE GENOMIC DNA]</scope>
    <source>
        <strain evidence="1 2">CBS 515.97</strain>
    </source>
</reference>
<evidence type="ECO:0000313" key="2">
    <source>
        <dbReference type="Proteomes" id="UP000295083"/>
    </source>
</evidence>
<dbReference type="Proteomes" id="UP000295083">
    <property type="component" value="Unassembled WGS sequence"/>
</dbReference>
<proteinExistence type="predicted"/>
<accession>A0A4R8QIA6</accession>